<dbReference type="EMBL" id="JADKPO010000021">
    <property type="protein sequence ID" value="MBF4769139.1"/>
    <property type="molecule type" value="Genomic_DNA"/>
</dbReference>
<feature type="region of interest" description="Disordered" evidence="1">
    <location>
        <begin position="1"/>
        <end position="22"/>
    </location>
</feature>
<comment type="caution">
    <text evidence="3">The sequence shown here is derived from an EMBL/GenBank/DDBJ whole genome shotgun (WGS) entry which is preliminary data.</text>
</comment>
<dbReference type="RefSeq" id="WP_194697283.1">
    <property type="nucleotide sequence ID" value="NZ_JADKPO010000021.1"/>
</dbReference>
<dbReference type="AlphaFoldDB" id="A0A930YNG4"/>
<dbReference type="Gene3D" id="3.40.630.30">
    <property type="match status" value="1"/>
</dbReference>
<evidence type="ECO:0000313" key="3">
    <source>
        <dbReference type="EMBL" id="MBF4769139.1"/>
    </source>
</evidence>
<dbReference type="GO" id="GO:1990189">
    <property type="term" value="F:protein N-terminal-serine acetyltransferase activity"/>
    <property type="evidence" value="ECO:0007669"/>
    <property type="project" value="TreeGrafter"/>
</dbReference>
<dbReference type="GO" id="GO:0005737">
    <property type="term" value="C:cytoplasm"/>
    <property type="evidence" value="ECO:0007669"/>
    <property type="project" value="TreeGrafter"/>
</dbReference>
<protein>
    <submittedName>
        <fullName evidence="3">GNAT family N-acetyltransferase</fullName>
    </submittedName>
</protein>
<reference evidence="3" key="1">
    <citation type="submission" date="2020-11" db="EMBL/GenBank/DDBJ databases">
        <title>Nocardioides cynanchi sp. nov., isolated from soil of rhizosphere of Cynanchum wilfordii.</title>
        <authorList>
            <person name="Lee J.-S."/>
            <person name="Suh M.K."/>
            <person name="Kim J.-S."/>
        </authorList>
    </citation>
    <scope>NUCLEOTIDE SEQUENCE</scope>
    <source>
        <strain evidence="3">KCTC 19276</strain>
    </source>
</reference>
<dbReference type="SUPFAM" id="SSF55729">
    <property type="entry name" value="Acyl-CoA N-acyltransferases (Nat)"/>
    <property type="match status" value="1"/>
</dbReference>
<keyword evidence="4" id="KW-1185">Reference proteome</keyword>
<name>A0A930YNG4_9ACTN</name>
<proteinExistence type="predicted"/>
<evidence type="ECO:0000256" key="1">
    <source>
        <dbReference type="SAM" id="MobiDB-lite"/>
    </source>
</evidence>
<dbReference type="InterPro" id="IPR016181">
    <property type="entry name" value="Acyl_CoA_acyltransferase"/>
</dbReference>
<feature type="domain" description="N-acetyltransferase" evidence="2">
    <location>
        <begin position="45"/>
        <end position="189"/>
    </location>
</feature>
<sequence length="235" mass="26135">MTRTNQHGQELGEPVDWEPRPAPAPVVLTGRYVTVAGLEHAHSAALYDALSGPQDDALWTYRPADRPTGPASMETFVAELLAHPTDVSFVVTPRGRGPEGIATLMRADPANGVVEIGGILLARSMQRTPASTEAMYLLAHHVFDALGYRRYEWKCDSLNEPSRRAAARLGFTYEGRFRQALVYKGRNRDTDWFSITDAEWPRIRAAHEAWLDPANFDDDGGQRQHLGDLTRIEAV</sequence>
<dbReference type="Proteomes" id="UP000660668">
    <property type="component" value="Unassembled WGS sequence"/>
</dbReference>
<dbReference type="FunFam" id="3.40.630.30:FF:000047">
    <property type="entry name" value="Acetyltransferase, GNAT family"/>
    <property type="match status" value="1"/>
</dbReference>
<dbReference type="InterPro" id="IPR051908">
    <property type="entry name" value="Ribosomal_N-acetyltransferase"/>
</dbReference>
<dbReference type="PANTHER" id="PTHR43441">
    <property type="entry name" value="RIBOSOMAL-PROTEIN-SERINE ACETYLTRANSFERASE"/>
    <property type="match status" value="1"/>
</dbReference>
<dbReference type="GO" id="GO:0008999">
    <property type="term" value="F:protein-N-terminal-alanine acetyltransferase activity"/>
    <property type="evidence" value="ECO:0007669"/>
    <property type="project" value="TreeGrafter"/>
</dbReference>
<accession>A0A930YNG4</accession>
<dbReference type="Pfam" id="PF13302">
    <property type="entry name" value="Acetyltransf_3"/>
    <property type="match status" value="1"/>
</dbReference>
<gene>
    <name evidence="3" type="ORF">ISU10_15330</name>
</gene>
<evidence type="ECO:0000259" key="2">
    <source>
        <dbReference type="PROSITE" id="PS51186"/>
    </source>
</evidence>
<dbReference type="PROSITE" id="PS51186">
    <property type="entry name" value="GNAT"/>
    <property type="match status" value="1"/>
</dbReference>
<evidence type="ECO:0000313" key="4">
    <source>
        <dbReference type="Proteomes" id="UP000660668"/>
    </source>
</evidence>
<dbReference type="InterPro" id="IPR000182">
    <property type="entry name" value="GNAT_dom"/>
</dbReference>
<dbReference type="PANTHER" id="PTHR43441:SF2">
    <property type="entry name" value="FAMILY ACETYLTRANSFERASE, PUTATIVE (AFU_ORTHOLOGUE AFUA_7G00850)-RELATED"/>
    <property type="match status" value="1"/>
</dbReference>
<organism evidence="3 4">
    <name type="scientific">Nocardioides agariphilus</name>
    <dbReference type="NCBI Taxonomy" id="433664"/>
    <lineage>
        <taxon>Bacteria</taxon>
        <taxon>Bacillati</taxon>
        <taxon>Actinomycetota</taxon>
        <taxon>Actinomycetes</taxon>
        <taxon>Propionibacteriales</taxon>
        <taxon>Nocardioidaceae</taxon>
        <taxon>Nocardioides</taxon>
    </lineage>
</organism>